<accession>A0A645A5A6</accession>
<comment type="caution">
    <text evidence="1">The sequence shown here is derived from an EMBL/GenBank/DDBJ whole genome shotgun (WGS) entry which is preliminary data.</text>
</comment>
<gene>
    <name evidence="1" type="ORF">SDC9_95104</name>
</gene>
<protein>
    <submittedName>
        <fullName evidence="1">Uncharacterized protein</fullName>
    </submittedName>
</protein>
<evidence type="ECO:0000313" key="1">
    <source>
        <dbReference type="EMBL" id="MPM48380.1"/>
    </source>
</evidence>
<dbReference type="AlphaFoldDB" id="A0A645A5A6"/>
<name>A0A645A5A6_9ZZZZ</name>
<reference evidence="1" key="1">
    <citation type="submission" date="2019-08" db="EMBL/GenBank/DDBJ databases">
        <authorList>
            <person name="Kucharzyk K."/>
            <person name="Murdoch R.W."/>
            <person name="Higgins S."/>
            <person name="Loffler F."/>
        </authorList>
    </citation>
    <scope>NUCLEOTIDE SEQUENCE</scope>
</reference>
<sequence length="103" mass="11583">MEFLAVRQFLHQHRFDDCLQGVDFDALQRHGGLCGCETGFSRKKSVFRYRPDTDDDPCADLSDAAIFVGPESGSFELNPGFGYPGHRLRFRDLPVAPVLHKIA</sequence>
<dbReference type="EMBL" id="VSSQ01012072">
    <property type="protein sequence ID" value="MPM48380.1"/>
    <property type="molecule type" value="Genomic_DNA"/>
</dbReference>
<organism evidence="1">
    <name type="scientific">bioreactor metagenome</name>
    <dbReference type="NCBI Taxonomy" id="1076179"/>
    <lineage>
        <taxon>unclassified sequences</taxon>
        <taxon>metagenomes</taxon>
        <taxon>ecological metagenomes</taxon>
    </lineage>
</organism>
<proteinExistence type="predicted"/>